<feature type="domain" description="Glycosyl transferase family 1" evidence="2">
    <location>
        <begin position="243"/>
        <end position="407"/>
    </location>
</feature>
<organism evidence="4 5">
    <name type="scientific">Lysobacter niastensis</name>
    <dbReference type="NCBI Taxonomy" id="380629"/>
    <lineage>
        <taxon>Bacteria</taxon>
        <taxon>Pseudomonadati</taxon>
        <taxon>Pseudomonadota</taxon>
        <taxon>Gammaproteobacteria</taxon>
        <taxon>Lysobacterales</taxon>
        <taxon>Lysobacteraceae</taxon>
        <taxon>Lysobacter</taxon>
    </lineage>
</organism>
<dbReference type="SUPFAM" id="SSF53756">
    <property type="entry name" value="UDP-Glycosyltransferase/glycogen phosphorylase"/>
    <property type="match status" value="1"/>
</dbReference>
<evidence type="ECO:0000256" key="1">
    <source>
        <dbReference type="SAM" id="MobiDB-lite"/>
    </source>
</evidence>
<protein>
    <submittedName>
        <fullName evidence="4">Glycosyltransferase family 4 protein</fullName>
    </submittedName>
</protein>
<dbReference type="InterPro" id="IPR001296">
    <property type="entry name" value="Glyco_trans_1"/>
</dbReference>
<accession>A0ABS0B9G8</accession>
<dbReference type="CDD" id="cd03801">
    <property type="entry name" value="GT4_PimA-like"/>
    <property type="match status" value="1"/>
</dbReference>
<dbReference type="RefSeq" id="WP_194930924.1">
    <property type="nucleotide sequence ID" value="NZ_JADLZT010000005.1"/>
</dbReference>
<dbReference type="Proteomes" id="UP001429984">
    <property type="component" value="Unassembled WGS sequence"/>
</dbReference>
<evidence type="ECO:0000313" key="4">
    <source>
        <dbReference type="EMBL" id="MBF6024312.1"/>
    </source>
</evidence>
<dbReference type="Gene3D" id="3.40.50.2000">
    <property type="entry name" value="Glycogen Phosphorylase B"/>
    <property type="match status" value="2"/>
</dbReference>
<evidence type="ECO:0000259" key="3">
    <source>
        <dbReference type="Pfam" id="PF13439"/>
    </source>
</evidence>
<gene>
    <name evidence="4" type="ORF">IU514_09745</name>
</gene>
<dbReference type="EMBL" id="JADLZT010000005">
    <property type="protein sequence ID" value="MBF6024312.1"/>
    <property type="molecule type" value="Genomic_DNA"/>
</dbReference>
<sequence>MSEPAPMQATLPQQAATDTVAPSAATGHAPLRRVVYVVSQFPCLHETFIAREIATLVSEGVDVRILSLKAPSPHPIQRESAPLLDRVRHPHLLGTIFGSLAVTLREPRQVLGSLAAIVADSWRHPVVAVKSLVSVLRGLEHVAWLRRFDPQLIHAHWATYPTTVAWVLGRVLHRPFSFTCHAHDIFIERQMLARKIDDSALAVTISHFNVDWLSSHATPRASDKLKVVHCGVDLDRNAWQPHNRSTATLLAVGRLDPIKGFATLIDALRLLRERGAHLHCRLIGSGPLDDELRQFAHDCGVADMIDFAGAQTQDVVRGSMNSATLFVLPSEVADDGNRDGIPVALMEAMASGCPVISTRVSGIPELIEDNRDGLLVPERDPEALADAIQQLLAEPELRARLAARARARIEHAFDARKEASRLHGYMAEVVHGR</sequence>
<feature type="domain" description="Glycosyltransferase subfamily 4-like N-terminal" evidence="3">
    <location>
        <begin position="48"/>
        <end position="236"/>
    </location>
</feature>
<dbReference type="Pfam" id="PF00534">
    <property type="entry name" value="Glycos_transf_1"/>
    <property type="match status" value="1"/>
</dbReference>
<dbReference type="InterPro" id="IPR028098">
    <property type="entry name" value="Glyco_trans_4-like_N"/>
</dbReference>
<comment type="caution">
    <text evidence="4">The sequence shown here is derived from an EMBL/GenBank/DDBJ whole genome shotgun (WGS) entry which is preliminary data.</text>
</comment>
<evidence type="ECO:0000313" key="5">
    <source>
        <dbReference type="Proteomes" id="UP001429984"/>
    </source>
</evidence>
<reference evidence="4 5" key="1">
    <citation type="submission" date="2020-11" db="EMBL/GenBank/DDBJ databases">
        <title>Draft Genome Sequence and Secondary Metabolite Biosynthetic Potential of the Lysobacter niastensis Type strain DSM 18481.</title>
        <authorList>
            <person name="Turrini P."/>
            <person name="Artuso I."/>
            <person name="Tescari M."/>
            <person name="Lugli G.A."/>
            <person name="Frangipani E."/>
            <person name="Ventura M."/>
            <person name="Visca P."/>
        </authorList>
    </citation>
    <scope>NUCLEOTIDE SEQUENCE [LARGE SCALE GENOMIC DNA]</scope>
    <source>
        <strain evidence="4 5">DSM 18481</strain>
    </source>
</reference>
<feature type="region of interest" description="Disordered" evidence="1">
    <location>
        <begin position="1"/>
        <end position="22"/>
    </location>
</feature>
<dbReference type="Pfam" id="PF13439">
    <property type="entry name" value="Glyco_transf_4"/>
    <property type="match status" value="1"/>
</dbReference>
<keyword evidence="5" id="KW-1185">Reference proteome</keyword>
<proteinExistence type="predicted"/>
<dbReference type="PANTHER" id="PTHR12526">
    <property type="entry name" value="GLYCOSYLTRANSFERASE"/>
    <property type="match status" value="1"/>
</dbReference>
<evidence type="ECO:0000259" key="2">
    <source>
        <dbReference type="Pfam" id="PF00534"/>
    </source>
</evidence>
<name>A0ABS0B9G8_9GAMM</name>